<evidence type="ECO:0008006" key="5">
    <source>
        <dbReference type="Google" id="ProtNLM"/>
    </source>
</evidence>
<dbReference type="STRING" id="1341181.FLJC2902T_14120"/>
<dbReference type="InterPro" id="IPR046219">
    <property type="entry name" value="DUF6252"/>
</dbReference>
<name>V6SWM7_9FLAO</name>
<accession>V6SWM7</accession>
<keyword evidence="2" id="KW-0732">Signal</keyword>
<evidence type="ECO:0000256" key="1">
    <source>
        <dbReference type="SAM" id="MobiDB-lite"/>
    </source>
</evidence>
<feature type="chain" id="PRO_5004752854" description="Lipoprotein" evidence="2">
    <location>
        <begin position="20"/>
        <end position="306"/>
    </location>
</feature>
<dbReference type="EMBL" id="AVGG01000005">
    <property type="protein sequence ID" value="ESU28815.1"/>
    <property type="molecule type" value="Genomic_DNA"/>
</dbReference>
<evidence type="ECO:0000313" key="3">
    <source>
        <dbReference type="EMBL" id="ESU28815.1"/>
    </source>
</evidence>
<reference evidence="3 4" key="1">
    <citation type="submission" date="2013-08" db="EMBL/GenBank/DDBJ databases">
        <title>Flavobacterium limnosediminis JC2902 genome sequencing.</title>
        <authorList>
            <person name="Lee K."/>
            <person name="Yi H."/>
            <person name="Park S."/>
            <person name="Chun J."/>
        </authorList>
    </citation>
    <scope>NUCLEOTIDE SEQUENCE [LARGE SCALE GENOMIC DNA]</scope>
    <source>
        <strain evidence="3 4">JC2902</strain>
    </source>
</reference>
<dbReference type="RefSeq" id="WP_023579051.1">
    <property type="nucleotide sequence ID" value="NZ_AVGG01000005.1"/>
</dbReference>
<dbReference type="Pfam" id="PF19765">
    <property type="entry name" value="DUF6252"/>
    <property type="match status" value="1"/>
</dbReference>
<dbReference type="AlphaFoldDB" id="V6SWM7"/>
<gene>
    <name evidence="3" type="ORF">FLJC2902T_14120</name>
</gene>
<proteinExistence type="predicted"/>
<feature type="compositionally biased region" description="Low complexity" evidence="1">
    <location>
        <begin position="19"/>
        <end position="35"/>
    </location>
</feature>
<comment type="caution">
    <text evidence="3">The sequence shown here is derived from an EMBL/GenBank/DDBJ whole genome shotgun (WGS) entry which is preliminary data.</text>
</comment>
<dbReference type="OrthoDB" id="1325794at2"/>
<keyword evidence="4" id="KW-1185">Reference proteome</keyword>
<evidence type="ECO:0000313" key="4">
    <source>
        <dbReference type="Proteomes" id="UP000018004"/>
    </source>
</evidence>
<protein>
    <recommendedName>
        <fullName evidence="5">Lipoprotein</fullName>
    </recommendedName>
</protein>
<sequence>MIKKILGLLSLVVISTTLSCSSDSDSDNNQTPTSSVTATVDGQSWASMTGGAIANVTQIDNMGESRTVLQIIGTKMDMSSITLQFPIDNLSVGTYTFNNDEIGLLTYATAGNGTAYTSFEETGSLTVSITQVNTTARTISGTFSGTLVDFDNTSSITLTNGAFNSVSYMNTGLYSNGTMSLTRNGGTSFTMDNDQSDAKYLMISQNSMTQMVSLMGYNSTLTSDFGVYNLNLPETATEGTYDLTADEGFSAGIGNSDNQAEFNVTSGSVTVTSHHGNHLAGTFSFTASNGTETVTISNGSFSITHN</sequence>
<dbReference type="PATRIC" id="fig|1341181.4.peg.1390"/>
<evidence type="ECO:0000256" key="2">
    <source>
        <dbReference type="SAM" id="SignalP"/>
    </source>
</evidence>
<dbReference type="PROSITE" id="PS51257">
    <property type="entry name" value="PROKAR_LIPOPROTEIN"/>
    <property type="match status" value="1"/>
</dbReference>
<feature type="signal peptide" evidence="2">
    <location>
        <begin position="1"/>
        <end position="19"/>
    </location>
</feature>
<organism evidence="3 4">
    <name type="scientific">Flavobacterium limnosediminis JC2902</name>
    <dbReference type="NCBI Taxonomy" id="1341181"/>
    <lineage>
        <taxon>Bacteria</taxon>
        <taxon>Pseudomonadati</taxon>
        <taxon>Bacteroidota</taxon>
        <taxon>Flavobacteriia</taxon>
        <taxon>Flavobacteriales</taxon>
        <taxon>Flavobacteriaceae</taxon>
        <taxon>Flavobacterium</taxon>
    </lineage>
</organism>
<feature type="region of interest" description="Disordered" evidence="1">
    <location>
        <begin position="19"/>
        <end position="38"/>
    </location>
</feature>
<dbReference type="Proteomes" id="UP000018004">
    <property type="component" value="Unassembled WGS sequence"/>
</dbReference>
<dbReference type="eggNOG" id="ENOG5030YJ8">
    <property type="taxonomic scope" value="Bacteria"/>
</dbReference>